<proteinExistence type="predicted"/>
<accession>A0ABT1WA62</accession>
<gene>
    <name evidence="1" type="ORF">NFI95_15120</name>
</gene>
<sequence length="127" mass="13052">MTALPFGVLLATASFERAHTGLMLAATAAALGRPTVLFATQGGLHALCRDFSGLHDAAAQDAAFRQRGVAGFEELRETLLPMGTRLMACVSGMLAIGLDDAALIDGVERVGAPSFLLEVGAGQIVSP</sequence>
<evidence type="ECO:0000313" key="1">
    <source>
        <dbReference type="EMBL" id="MCQ8279775.1"/>
    </source>
</evidence>
<dbReference type="SUPFAM" id="SSF75169">
    <property type="entry name" value="DsrEFH-like"/>
    <property type="match status" value="1"/>
</dbReference>
<evidence type="ECO:0000313" key="2">
    <source>
        <dbReference type="Proteomes" id="UP001524587"/>
    </source>
</evidence>
<dbReference type="Proteomes" id="UP001524587">
    <property type="component" value="Unassembled WGS sequence"/>
</dbReference>
<dbReference type="InterPro" id="IPR027396">
    <property type="entry name" value="DsrEFH-like"/>
</dbReference>
<name>A0ABT1WA62_9PROT</name>
<dbReference type="RefSeq" id="WP_422865265.1">
    <property type="nucleotide sequence ID" value="NZ_JAMSKV010000016.1"/>
</dbReference>
<organism evidence="1 2">
    <name type="scientific">Endosaccharibacter trunci</name>
    <dbReference type="NCBI Taxonomy" id="2812733"/>
    <lineage>
        <taxon>Bacteria</taxon>
        <taxon>Pseudomonadati</taxon>
        <taxon>Pseudomonadota</taxon>
        <taxon>Alphaproteobacteria</taxon>
        <taxon>Acetobacterales</taxon>
        <taxon>Acetobacteraceae</taxon>
        <taxon>Endosaccharibacter</taxon>
    </lineage>
</organism>
<protein>
    <submittedName>
        <fullName evidence="1">DsrE/DsrF/DrsH-like family protein</fullName>
    </submittedName>
</protein>
<dbReference type="Pfam" id="PF02635">
    <property type="entry name" value="DsrE"/>
    <property type="match status" value="1"/>
</dbReference>
<dbReference type="EMBL" id="JAMSKV010000016">
    <property type="protein sequence ID" value="MCQ8279775.1"/>
    <property type="molecule type" value="Genomic_DNA"/>
</dbReference>
<dbReference type="Gene3D" id="3.40.1260.10">
    <property type="entry name" value="DsrEFH-like"/>
    <property type="match status" value="1"/>
</dbReference>
<reference evidence="1 2" key="1">
    <citation type="submission" date="2022-06" db="EMBL/GenBank/DDBJ databases">
        <title>Endosaccharibacter gen. nov., sp. nov., endophytic bacteria isolated from sugarcane.</title>
        <authorList>
            <person name="Pitiwittayakul N."/>
            <person name="Yukphan P."/>
            <person name="Charoenyingcharoen P."/>
            <person name="Tanasupawat S."/>
        </authorList>
    </citation>
    <scope>NUCLEOTIDE SEQUENCE [LARGE SCALE GENOMIC DNA]</scope>
    <source>
        <strain evidence="1 2">KSS8</strain>
    </source>
</reference>
<dbReference type="InterPro" id="IPR003787">
    <property type="entry name" value="Sulphur_relay_DsrE/F-like"/>
</dbReference>
<keyword evidence="2" id="KW-1185">Reference proteome</keyword>
<comment type="caution">
    <text evidence="1">The sequence shown here is derived from an EMBL/GenBank/DDBJ whole genome shotgun (WGS) entry which is preliminary data.</text>
</comment>